<dbReference type="KEGG" id="xla:121398557"/>
<evidence type="ECO:0000313" key="6">
    <source>
        <dbReference type="RefSeq" id="XP_041433526.1"/>
    </source>
</evidence>
<dbReference type="SMART" id="SM00252">
    <property type="entry name" value="SH2"/>
    <property type="match status" value="1"/>
</dbReference>
<evidence type="ECO:0000256" key="2">
    <source>
        <dbReference type="PROSITE-ProRule" id="PRU00191"/>
    </source>
</evidence>
<gene>
    <name evidence="6" type="primary">LOC121398557</name>
</gene>
<dbReference type="RefSeq" id="XP_041433526.1">
    <property type="nucleotide sequence ID" value="XM_041577592.1"/>
</dbReference>
<dbReference type="Proteomes" id="UP000186698">
    <property type="component" value="Chromosome 1S"/>
</dbReference>
<sequence>MRERLLQPSAKGFGQLQKNSPSSSPEISTSSKQCGVLPDECMAYSAENGSLNPPLQTQVWYHGTLNRLEAEKYLQNCRLGSFVIRTEHDIEYFMSVRGSNSTLHLQVICIENGSFMLGESGPSFTCILELVEHYMKHPLLLQNEEHLFLQYKMFTVTQ</sequence>
<dbReference type="PROSITE" id="PS50001">
    <property type="entry name" value="SH2"/>
    <property type="match status" value="1"/>
</dbReference>
<dbReference type="PANTHER" id="PTHR15127">
    <property type="entry name" value="HEAVYWEIGHT, ISOFORM A"/>
    <property type="match status" value="1"/>
</dbReference>
<dbReference type="InterPro" id="IPR051846">
    <property type="entry name" value="SH2_domain_adapters"/>
</dbReference>
<evidence type="ECO:0000259" key="4">
    <source>
        <dbReference type="PROSITE" id="PS50001"/>
    </source>
</evidence>
<protein>
    <submittedName>
        <fullName evidence="6">SH2 domain-containing adapter protein F-like</fullName>
    </submittedName>
</protein>
<dbReference type="GO" id="GO:0001784">
    <property type="term" value="F:phosphotyrosine residue binding"/>
    <property type="evidence" value="ECO:0007669"/>
    <property type="project" value="TreeGrafter"/>
</dbReference>
<dbReference type="InterPro" id="IPR036860">
    <property type="entry name" value="SH2_dom_sf"/>
</dbReference>
<reference evidence="6" key="1">
    <citation type="submission" date="2025-08" db="UniProtKB">
        <authorList>
            <consortium name="RefSeq"/>
        </authorList>
    </citation>
    <scope>IDENTIFICATION</scope>
    <source>
        <strain evidence="6">J_2021</strain>
        <tissue evidence="6">Erythrocytes</tissue>
    </source>
</reference>
<dbReference type="InterPro" id="IPR000980">
    <property type="entry name" value="SH2"/>
</dbReference>
<dbReference type="OrthoDB" id="5914531at2759"/>
<dbReference type="PANTHER" id="PTHR15127:SF33">
    <property type="entry name" value="SH2 DOMAIN-CONTAINING ADAPTER PROTEIN D"/>
    <property type="match status" value="1"/>
</dbReference>
<proteinExistence type="predicted"/>
<keyword evidence="5" id="KW-1185">Reference proteome</keyword>
<evidence type="ECO:0000256" key="1">
    <source>
        <dbReference type="ARBA" id="ARBA00022999"/>
    </source>
</evidence>
<dbReference type="CTD" id="121398557"/>
<dbReference type="PRINTS" id="PR00401">
    <property type="entry name" value="SH2DOMAIN"/>
</dbReference>
<dbReference type="Pfam" id="PF00017">
    <property type="entry name" value="SH2"/>
    <property type="match status" value="1"/>
</dbReference>
<evidence type="ECO:0000256" key="3">
    <source>
        <dbReference type="SAM" id="MobiDB-lite"/>
    </source>
</evidence>
<dbReference type="Gene3D" id="3.30.505.10">
    <property type="entry name" value="SH2 domain"/>
    <property type="match status" value="1"/>
</dbReference>
<accession>A0A8J1LWT9</accession>
<evidence type="ECO:0000313" key="5">
    <source>
        <dbReference type="Proteomes" id="UP000186698"/>
    </source>
</evidence>
<dbReference type="SUPFAM" id="SSF55550">
    <property type="entry name" value="SH2 domain"/>
    <property type="match status" value="1"/>
</dbReference>
<feature type="region of interest" description="Disordered" evidence="3">
    <location>
        <begin position="1"/>
        <end position="31"/>
    </location>
</feature>
<keyword evidence="1 2" id="KW-0727">SH2 domain</keyword>
<dbReference type="AlphaFoldDB" id="A0A8J1LWT9"/>
<organism evidence="5 6">
    <name type="scientific">Xenopus laevis</name>
    <name type="common">African clawed frog</name>
    <dbReference type="NCBI Taxonomy" id="8355"/>
    <lineage>
        <taxon>Eukaryota</taxon>
        <taxon>Metazoa</taxon>
        <taxon>Chordata</taxon>
        <taxon>Craniata</taxon>
        <taxon>Vertebrata</taxon>
        <taxon>Euteleostomi</taxon>
        <taxon>Amphibia</taxon>
        <taxon>Batrachia</taxon>
        <taxon>Anura</taxon>
        <taxon>Pipoidea</taxon>
        <taxon>Pipidae</taxon>
        <taxon>Xenopodinae</taxon>
        <taxon>Xenopus</taxon>
        <taxon>Xenopus</taxon>
    </lineage>
</organism>
<dbReference type="GeneID" id="121398557"/>
<feature type="domain" description="SH2" evidence="4">
    <location>
        <begin position="60"/>
        <end position="153"/>
    </location>
</feature>
<feature type="compositionally biased region" description="Low complexity" evidence="3">
    <location>
        <begin position="20"/>
        <end position="31"/>
    </location>
</feature>
<name>A0A8J1LWT9_XENLA</name>